<evidence type="ECO:0000313" key="1">
    <source>
        <dbReference type="EMBL" id="EGV60766.1"/>
    </source>
</evidence>
<name>G3BC27_CANTC</name>
<dbReference type="RefSeq" id="XP_006689980.1">
    <property type="nucleotide sequence ID" value="XM_006689917.1"/>
</dbReference>
<dbReference type="KEGG" id="cten:18250042"/>
<protein>
    <submittedName>
        <fullName evidence="1">Uncharacterized protein</fullName>
    </submittedName>
</protein>
<dbReference type="GeneID" id="18250042"/>
<dbReference type="Proteomes" id="UP000000707">
    <property type="component" value="Unassembled WGS sequence"/>
</dbReference>
<proteinExistence type="predicted"/>
<accession>G3BC27</accession>
<dbReference type="AlphaFoldDB" id="G3BC27"/>
<keyword evidence="2" id="KW-1185">Reference proteome</keyword>
<gene>
    <name evidence="1" type="ORF">CANTEDRAFT_137241</name>
</gene>
<organism evidence="2">
    <name type="scientific">Candida tenuis (strain ATCC 10573 / BCRC 21748 / CBS 615 / JCM 9827 / NBRC 10315 / NRRL Y-1498 / VKM Y-70)</name>
    <name type="common">Yeast</name>
    <name type="synonym">Yamadazyma tenuis</name>
    <dbReference type="NCBI Taxonomy" id="590646"/>
    <lineage>
        <taxon>Eukaryota</taxon>
        <taxon>Fungi</taxon>
        <taxon>Dikarya</taxon>
        <taxon>Ascomycota</taxon>
        <taxon>Saccharomycotina</taxon>
        <taxon>Pichiomycetes</taxon>
        <taxon>Debaryomycetaceae</taxon>
        <taxon>Yamadazyma</taxon>
    </lineage>
</organism>
<sequence>MDLKSFRPHSHVNFVDPSDLLVEQEDSQSGQGPQFESQVLNEKDLEPILYSFSYDGYDLDHENLNNSDQKVTQNDFRISTGMYFDVDKNLDDDCEEKKRKKFWFLPFSVDSSLMVDSNLVASNTGNSGGLFNYIPITGETPGEIVYSQSLEPQSTEETDDASTAAAITSQEEFFRQYGDDCDQLHDSSGSSLWAATVVLLAISSLVSYFFSV</sequence>
<reference evidence="1 2" key="1">
    <citation type="journal article" date="2011" name="Proc. Natl. Acad. Sci. U.S.A.">
        <title>Comparative genomics of xylose-fermenting fungi for enhanced biofuel production.</title>
        <authorList>
            <person name="Wohlbach D.J."/>
            <person name="Kuo A."/>
            <person name="Sato T.K."/>
            <person name="Potts K.M."/>
            <person name="Salamov A.A."/>
            <person name="LaButti K.M."/>
            <person name="Sun H."/>
            <person name="Clum A."/>
            <person name="Pangilinan J.L."/>
            <person name="Lindquist E.A."/>
            <person name="Lucas S."/>
            <person name="Lapidus A."/>
            <person name="Jin M."/>
            <person name="Gunawan C."/>
            <person name="Balan V."/>
            <person name="Dale B.E."/>
            <person name="Jeffries T.W."/>
            <person name="Zinkel R."/>
            <person name="Barry K.W."/>
            <person name="Grigoriev I.V."/>
            <person name="Gasch A.P."/>
        </authorList>
    </citation>
    <scope>NUCLEOTIDE SEQUENCE [LARGE SCALE GENOMIC DNA]</scope>
    <source>
        <strain evidence="2">ATCC 10573 / BCRC 21748 / CBS 615 / JCM 9827 / NBRC 10315 / NRRL Y-1498 / VKM Y-70</strain>
    </source>
</reference>
<dbReference type="EMBL" id="GL996528">
    <property type="protein sequence ID" value="EGV60766.1"/>
    <property type="molecule type" value="Genomic_DNA"/>
</dbReference>
<evidence type="ECO:0000313" key="2">
    <source>
        <dbReference type="Proteomes" id="UP000000707"/>
    </source>
</evidence>
<dbReference type="HOGENOM" id="CLU_1299546_0_0_1"/>